<evidence type="ECO:0000313" key="1">
    <source>
        <dbReference type="EMBL" id="NYJ33452.1"/>
    </source>
</evidence>
<name>A0A7Z0J988_9ACTN</name>
<evidence type="ECO:0000313" key="2">
    <source>
        <dbReference type="Proteomes" id="UP000572051"/>
    </source>
</evidence>
<protein>
    <submittedName>
        <fullName evidence="1">Uncharacterized protein</fullName>
    </submittedName>
</protein>
<sequence>MLRTKVEDAIRWCCLAGAPVVAVLVSVPV</sequence>
<organism evidence="1 2">
    <name type="scientific">Nocardiopsis aegyptia</name>
    <dbReference type="NCBI Taxonomy" id="220378"/>
    <lineage>
        <taxon>Bacteria</taxon>
        <taxon>Bacillati</taxon>
        <taxon>Actinomycetota</taxon>
        <taxon>Actinomycetes</taxon>
        <taxon>Streptosporangiales</taxon>
        <taxon>Nocardiopsidaceae</taxon>
        <taxon>Nocardiopsis</taxon>
    </lineage>
</organism>
<accession>A0A7Z0J988</accession>
<keyword evidence="2" id="KW-1185">Reference proteome</keyword>
<dbReference type="EMBL" id="JACCFS010000001">
    <property type="protein sequence ID" value="NYJ33452.1"/>
    <property type="molecule type" value="Genomic_DNA"/>
</dbReference>
<dbReference type="AlphaFoldDB" id="A0A7Z0J988"/>
<dbReference type="Proteomes" id="UP000572051">
    <property type="component" value="Unassembled WGS sequence"/>
</dbReference>
<proteinExistence type="predicted"/>
<reference evidence="1 2" key="1">
    <citation type="submission" date="2020-07" db="EMBL/GenBank/DDBJ databases">
        <title>Sequencing the genomes of 1000 actinobacteria strains.</title>
        <authorList>
            <person name="Klenk H.-P."/>
        </authorList>
    </citation>
    <scope>NUCLEOTIDE SEQUENCE [LARGE SCALE GENOMIC DNA]</scope>
    <source>
        <strain evidence="1 2">DSM 44442</strain>
    </source>
</reference>
<gene>
    <name evidence="1" type="ORF">HNR10_001333</name>
</gene>
<comment type="caution">
    <text evidence="1">The sequence shown here is derived from an EMBL/GenBank/DDBJ whole genome shotgun (WGS) entry which is preliminary data.</text>
</comment>